<gene>
    <name evidence="2" type="ORF">C5Y83_11665</name>
</gene>
<evidence type="ECO:0000313" key="3">
    <source>
        <dbReference type="Proteomes" id="UP000238322"/>
    </source>
</evidence>
<protein>
    <submittedName>
        <fullName evidence="2">Uncharacterized protein</fullName>
    </submittedName>
</protein>
<reference evidence="2 3" key="1">
    <citation type="submission" date="2018-02" db="EMBL/GenBank/DDBJ databases">
        <title>Comparative genomes isolates from brazilian mangrove.</title>
        <authorList>
            <person name="Araujo J.E."/>
            <person name="Taketani R.G."/>
            <person name="Silva M.C.P."/>
            <person name="Loureco M.V."/>
            <person name="Andreote F.D."/>
        </authorList>
    </citation>
    <scope>NUCLEOTIDE SEQUENCE [LARGE SCALE GENOMIC DNA]</scope>
    <source>
        <strain evidence="2 3">Hex-1 MGV</strain>
    </source>
</reference>
<sequence>MPDGHEPNPFRSPKTADGASSEGFVLSKLAFWGTVPASIFLVAILAWFYPGLGIVAALILVPAHLRALIRFQRTAHESGVWPPTEQQLSIFFTSVLVCVPVLLAGAAAFTVVCFAGGMAAARIGSPWAASDPYGFGWMLMVGGSLGTIAGIVAYGFAWWWSLGKAKPRSSDDSATSSIQDSGRQ</sequence>
<proteinExistence type="predicted"/>
<keyword evidence="1" id="KW-1133">Transmembrane helix</keyword>
<feature type="transmembrane region" description="Helical" evidence="1">
    <location>
        <begin position="39"/>
        <end position="69"/>
    </location>
</feature>
<keyword evidence="1" id="KW-0472">Membrane</keyword>
<feature type="transmembrane region" description="Helical" evidence="1">
    <location>
        <begin position="90"/>
        <end position="123"/>
    </location>
</feature>
<evidence type="ECO:0000313" key="2">
    <source>
        <dbReference type="EMBL" id="PQO34190.1"/>
    </source>
</evidence>
<dbReference type="AlphaFoldDB" id="A0A2S8FQ79"/>
<organism evidence="2 3">
    <name type="scientific">Blastopirellula marina</name>
    <dbReference type="NCBI Taxonomy" id="124"/>
    <lineage>
        <taxon>Bacteria</taxon>
        <taxon>Pseudomonadati</taxon>
        <taxon>Planctomycetota</taxon>
        <taxon>Planctomycetia</taxon>
        <taxon>Pirellulales</taxon>
        <taxon>Pirellulaceae</taxon>
        <taxon>Blastopirellula</taxon>
    </lineage>
</organism>
<evidence type="ECO:0000256" key="1">
    <source>
        <dbReference type="SAM" id="Phobius"/>
    </source>
</evidence>
<keyword evidence="1" id="KW-0812">Transmembrane</keyword>
<name>A0A2S8FQ79_9BACT</name>
<comment type="caution">
    <text evidence="2">The sequence shown here is derived from an EMBL/GenBank/DDBJ whole genome shotgun (WGS) entry which is preliminary data.</text>
</comment>
<feature type="transmembrane region" description="Helical" evidence="1">
    <location>
        <begin position="135"/>
        <end position="160"/>
    </location>
</feature>
<dbReference type="Proteomes" id="UP000238322">
    <property type="component" value="Unassembled WGS sequence"/>
</dbReference>
<dbReference type="EMBL" id="PUHY01000010">
    <property type="protein sequence ID" value="PQO34190.1"/>
    <property type="molecule type" value="Genomic_DNA"/>
</dbReference>
<accession>A0A2S8FQ79</accession>
<dbReference type="RefSeq" id="WP_105329919.1">
    <property type="nucleotide sequence ID" value="NZ_PUHY01000010.1"/>
</dbReference>